<name>A0A9Q0RNI9_BLOTA</name>
<gene>
    <name evidence="2" type="ORF">RDWZM_001003</name>
</gene>
<feature type="compositionally biased region" description="Polar residues" evidence="1">
    <location>
        <begin position="253"/>
        <end position="270"/>
    </location>
</feature>
<sequence>MEQIPNCFAKFFLSQVVEIEPETIQIVIDNGYESKVTLLCLDLIHDLPRIEGISLAQQSLIRKYVGALQQYCPFNVYIDQDALNKHNEYNMPSKKRKYDDVYEHESNLDTNGGLSRKLSRNDLQPNKSSVESENKVTSPLFKFNDSHPSPKVTIKQSPVKIISSQESSDAYMDIVEPETEKPLKDGPNVESASQQSRRGRKSVKKPIELTKSQILYQQRKEMNNNKSLDTSQLLNCTLVDKTSRRTSRKSTDHGSSSASISTPTGITNRVPTAAELEIRAKIEEKKAKAQSATKPRVSRKRY</sequence>
<feature type="region of interest" description="Disordered" evidence="1">
    <location>
        <begin position="94"/>
        <end position="152"/>
    </location>
</feature>
<evidence type="ECO:0000313" key="2">
    <source>
        <dbReference type="EMBL" id="KAJ6222458.1"/>
    </source>
</evidence>
<keyword evidence="3" id="KW-1185">Reference proteome</keyword>
<organism evidence="2 3">
    <name type="scientific">Blomia tropicalis</name>
    <name type="common">Mite</name>
    <dbReference type="NCBI Taxonomy" id="40697"/>
    <lineage>
        <taxon>Eukaryota</taxon>
        <taxon>Metazoa</taxon>
        <taxon>Ecdysozoa</taxon>
        <taxon>Arthropoda</taxon>
        <taxon>Chelicerata</taxon>
        <taxon>Arachnida</taxon>
        <taxon>Acari</taxon>
        <taxon>Acariformes</taxon>
        <taxon>Sarcoptiformes</taxon>
        <taxon>Astigmata</taxon>
        <taxon>Glycyphagoidea</taxon>
        <taxon>Echimyopodidae</taxon>
        <taxon>Blomia</taxon>
    </lineage>
</organism>
<evidence type="ECO:0000256" key="1">
    <source>
        <dbReference type="SAM" id="MobiDB-lite"/>
    </source>
</evidence>
<feature type="compositionally biased region" description="Basic and acidic residues" evidence="1">
    <location>
        <begin position="97"/>
        <end position="107"/>
    </location>
</feature>
<protein>
    <submittedName>
        <fullName evidence="2">Uncharacterized protein</fullName>
    </submittedName>
</protein>
<dbReference type="AlphaFoldDB" id="A0A9Q0RNI9"/>
<dbReference type="EMBL" id="JAPWDV010000001">
    <property type="protein sequence ID" value="KAJ6222458.1"/>
    <property type="molecule type" value="Genomic_DNA"/>
</dbReference>
<feature type="region of interest" description="Disordered" evidence="1">
    <location>
        <begin position="178"/>
        <end position="206"/>
    </location>
</feature>
<evidence type="ECO:0000313" key="3">
    <source>
        <dbReference type="Proteomes" id="UP001142055"/>
    </source>
</evidence>
<accession>A0A9Q0RNI9</accession>
<proteinExistence type="predicted"/>
<comment type="caution">
    <text evidence="2">The sequence shown here is derived from an EMBL/GenBank/DDBJ whole genome shotgun (WGS) entry which is preliminary data.</text>
</comment>
<feature type="compositionally biased region" description="Polar residues" evidence="1">
    <location>
        <begin position="121"/>
        <end position="137"/>
    </location>
</feature>
<dbReference type="Proteomes" id="UP001142055">
    <property type="component" value="Chromosome 1"/>
</dbReference>
<feature type="region of interest" description="Disordered" evidence="1">
    <location>
        <begin position="239"/>
        <end position="272"/>
    </location>
</feature>
<reference evidence="2" key="1">
    <citation type="submission" date="2022-12" db="EMBL/GenBank/DDBJ databases">
        <title>Genome assemblies of Blomia tropicalis.</title>
        <authorList>
            <person name="Cui Y."/>
        </authorList>
    </citation>
    <scope>NUCLEOTIDE SEQUENCE</scope>
    <source>
        <tissue evidence="2">Adult mites</tissue>
    </source>
</reference>
<feature type="region of interest" description="Disordered" evidence="1">
    <location>
        <begin position="283"/>
        <end position="302"/>
    </location>
</feature>